<comment type="caution">
    <text evidence="4">The sequence shown here is derived from an EMBL/GenBank/DDBJ whole genome shotgun (WGS) entry which is preliminary data.</text>
</comment>
<feature type="region of interest" description="Disordered" evidence="2">
    <location>
        <begin position="189"/>
        <end position="262"/>
    </location>
</feature>
<dbReference type="CDD" id="cd06257">
    <property type="entry name" value="DnaJ"/>
    <property type="match status" value="1"/>
</dbReference>
<dbReference type="PROSITE" id="PS50076">
    <property type="entry name" value="DNAJ_2"/>
    <property type="match status" value="1"/>
</dbReference>
<dbReference type="EMBL" id="CAJVRM010000695">
    <property type="protein sequence ID" value="CAG8982872.1"/>
    <property type="molecule type" value="Genomic_DNA"/>
</dbReference>
<dbReference type="InterPro" id="IPR036869">
    <property type="entry name" value="J_dom_sf"/>
</dbReference>
<gene>
    <name evidence="4" type="ORF">HYALB_00002888</name>
</gene>
<organism evidence="4 5">
    <name type="scientific">Hymenoscyphus albidus</name>
    <dbReference type="NCBI Taxonomy" id="595503"/>
    <lineage>
        <taxon>Eukaryota</taxon>
        <taxon>Fungi</taxon>
        <taxon>Dikarya</taxon>
        <taxon>Ascomycota</taxon>
        <taxon>Pezizomycotina</taxon>
        <taxon>Leotiomycetes</taxon>
        <taxon>Helotiales</taxon>
        <taxon>Helotiaceae</taxon>
        <taxon>Hymenoscyphus</taxon>
    </lineage>
</organism>
<dbReference type="InterPro" id="IPR051948">
    <property type="entry name" value="Hsp70_co-chaperone_J-domain"/>
</dbReference>
<dbReference type="SMART" id="SM00271">
    <property type="entry name" value="DnaJ"/>
    <property type="match status" value="1"/>
</dbReference>
<feature type="compositionally biased region" description="Basic and acidic residues" evidence="2">
    <location>
        <begin position="151"/>
        <end position="165"/>
    </location>
</feature>
<dbReference type="PANTHER" id="PTHR44360:SF1">
    <property type="entry name" value="DNAJ HOMOLOG SUBFAMILY B MEMBER 9"/>
    <property type="match status" value="1"/>
</dbReference>
<feature type="domain" description="J" evidence="3">
    <location>
        <begin position="65"/>
        <end position="129"/>
    </location>
</feature>
<evidence type="ECO:0000256" key="2">
    <source>
        <dbReference type="SAM" id="MobiDB-lite"/>
    </source>
</evidence>
<name>A0A9N9M023_9HELO</name>
<dbReference type="PANTHER" id="PTHR44360">
    <property type="entry name" value="DNAJ HOMOLOG SUBFAMILY B MEMBER 9"/>
    <property type="match status" value="1"/>
</dbReference>
<dbReference type="SUPFAM" id="SSF46565">
    <property type="entry name" value="Chaperone J-domain"/>
    <property type="match status" value="1"/>
</dbReference>
<sequence>MSRLLLFNATRCRCPHQFRPPFTLIQTQTLALAPTPSDQYPAWKNARAQRNYSNGSTPNEPRVPDHYKILGIAKNATPAEIKAAWLEKRKFYHPDRNPDKSAKDNFIVVNHSYEILKDPGLKRNADEIWKRQNPFVERAPPAVPKKNVVKAKQEPMEKSQPKNKVDPVATLRQKEIQEVLEALQREEARLRSEREETKRKSESKKARQVLEALQREEARLRSEREEAKKQSGLQQSEQAPREAENPEEKVKAEAKTSTRKRYHYEGSSVASIRLKTIEARKQERLLQETLWEQERMAELQEGSNIMNQSKQPVQREQKFRDRSPEEILADSMRSHTRGYQLYFKIIKVSALALLTLFVIKKVVDLAAEDEMSSQIEENRIILNNLEALLADGQYLVHASLLDIALRLLETEMFINEHADWLNLVDKNIDGVSFMRDIAARRMALGIKCHEVPSQQQGVRKNIIDISSSPLLSRFKPPGSNPAVK</sequence>
<dbReference type="Pfam" id="PF00226">
    <property type="entry name" value="DnaJ"/>
    <property type="match status" value="1"/>
</dbReference>
<dbReference type="GO" id="GO:0051787">
    <property type="term" value="F:misfolded protein binding"/>
    <property type="evidence" value="ECO:0007669"/>
    <property type="project" value="TreeGrafter"/>
</dbReference>
<dbReference type="AlphaFoldDB" id="A0A9N9M023"/>
<evidence type="ECO:0000313" key="5">
    <source>
        <dbReference type="Proteomes" id="UP000701801"/>
    </source>
</evidence>
<dbReference type="PRINTS" id="PR00625">
    <property type="entry name" value="JDOMAIN"/>
</dbReference>
<dbReference type="InterPro" id="IPR001623">
    <property type="entry name" value="DnaJ_domain"/>
</dbReference>
<keyword evidence="1" id="KW-0143">Chaperone</keyword>
<evidence type="ECO:0000256" key="1">
    <source>
        <dbReference type="ARBA" id="ARBA00023186"/>
    </source>
</evidence>
<dbReference type="GO" id="GO:0051087">
    <property type="term" value="F:protein-folding chaperone binding"/>
    <property type="evidence" value="ECO:0007669"/>
    <property type="project" value="TreeGrafter"/>
</dbReference>
<dbReference type="Proteomes" id="UP000701801">
    <property type="component" value="Unassembled WGS sequence"/>
</dbReference>
<evidence type="ECO:0000259" key="3">
    <source>
        <dbReference type="PROSITE" id="PS50076"/>
    </source>
</evidence>
<dbReference type="GO" id="GO:0036503">
    <property type="term" value="P:ERAD pathway"/>
    <property type="evidence" value="ECO:0007669"/>
    <property type="project" value="TreeGrafter"/>
</dbReference>
<accession>A0A9N9M023</accession>
<proteinExistence type="predicted"/>
<feature type="compositionally biased region" description="Basic and acidic residues" evidence="2">
    <location>
        <begin position="189"/>
        <end position="205"/>
    </location>
</feature>
<feature type="compositionally biased region" description="Basic and acidic residues" evidence="2">
    <location>
        <begin position="239"/>
        <end position="256"/>
    </location>
</feature>
<protein>
    <recommendedName>
        <fullName evidence="3">J domain-containing protein</fullName>
    </recommendedName>
</protein>
<dbReference type="OrthoDB" id="442087at2759"/>
<reference evidence="4" key="1">
    <citation type="submission" date="2021-07" db="EMBL/GenBank/DDBJ databases">
        <authorList>
            <person name="Durling M."/>
        </authorList>
    </citation>
    <scope>NUCLEOTIDE SEQUENCE</scope>
</reference>
<dbReference type="Gene3D" id="1.10.287.110">
    <property type="entry name" value="DnaJ domain"/>
    <property type="match status" value="1"/>
</dbReference>
<feature type="region of interest" description="Disordered" evidence="2">
    <location>
        <begin position="138"/>
        <end position="169"/>
    </location>
</feature>
<feature type="compositionally biased region" description="Basic and acidic residues" evidence="2">
    <location>
        <begin position="213"/>
        <end position="229"/>
    </location>
</feature>
<keyword evidence="5" id="KW-1185">Reference proteome</keyword>
<dbReference type="GO" id="GO:0005783">
    <property type="term" value="C:endoplasmic reticulum"/>
    <property type="evidence" value="ECO:0007669"/>
    <property type="project" value="TreeGrafter"/>
</dbReference>
<evidence type="ECO:0000313" key="4">
    <source>
        <dbReference type="EMBL" id="CAG8982872.1"/>
    </source>
</evidence>